<evidence type="ECO:0000256" key="6">
    <source>
        <dbReference type="ARBA" id="ARBA00022723"/>
    </source>
</evidence>
<dbReference type="EMBL" id="BLYL01000009">
    <property type="protein sequence ID" value="GFO94631.1"/>
    <property type="molecule type" value="Genomic_DNA"/>
</dbReference>
<keyword evidence="3" id="KW-0808">Transferase</keyword>
<dbReference type="FunFam" id="3.40.50.300:FF:000014">
    <property type="entry name" value="DNA polymerase III subunit gamma/tau"/>
    <property type="match status" value="1"/>
</dbReference>
<keyword evidence="9" id="KW-0067">ATP-binding</keyword>
<dbReference type="Gene3D" id="3.40.50.300">
    <property type="entry name" value="P-loop containing nucleotide triphosphate hydrolases"/>
    <property type="match status" value="1"/>
</dbReference>
<evidence type="ECO:0000313" key="13">
    <source>
        <dbReference type="EMBL" id="GFO94631.1"/>
    </source>
</evidence>
<dbReference type="SMART" id="SM00382">
    <property type="entry name" value="AAA"/>
    <property type="match status" value="1"/>
</dbReference>
<evidence type="ECO:0000256" key="2">
    <source>
        <dbReference type="ARBA" id="ARBA00012417"/>
    </source>
</evidence>
<evidence type="ECO:0000256" key="8">
    <source>
        <dbReference type="ARBA" id="ARBA00022833"/>
    </source>
</evidence>
<sequence length="548" mass="62241">MSYVALYRKWRPDTFDEVKGQDHIVTTLRNQIKNDRLGHAFLFCGTRGTGKTSIAKIFAKACNCEHPVDGSPCNECASCRAISDGSSLNVIEIDAASNNGVDNIRQIREEVAYPPTEGKYKVYIIDEVHMLSPGAFNALLKTLEEPPSYVIFILATTESHKIPITISSRCQKYDFRRIPVDVISDRLEELMNREGLDADKKAIDYIAKSGDGSMRDALSILDQCVAFNLGQKLTYDNVLETIGAVDIDTFARLLECVLESDVEHAIDVVDEVVWQGRELGRFVNEFTWFLRNILVVKLSSAEGDRLDMTKENLERIREISGHMEESTIVRYINVFSDTAASIKYSSQKRIVLEMAVIKLCRPQMEVDTTSLIERVRMLEKKLDDLEANGIQAAPVQSAAPVSPADDVIDQKGMKEYQDKLAMELPKAEFEDLQRAAENWNDILEKLSVPARRYLKRNDADPAIRTKLILSDDHRRLLLMIPLTDDDMPKLYFDKPENVEHVKSVIEEYLGREIEFEILCTRNSHSDNGRLETENILNLNKINFPIDKK</sequence>
<dbReference type="GO" id="GO:0046872">
    <property type="term" value="F:metal ion binding"/>
    <property type="evidence" value="ECO:0007669"/>
    <property type="project" value="UniProtKB-KW"/>
</dbReference>
<dbReference type="InterPro" id="IPR045085">
    <property type="entry name" value="HLD_clamp_pol_III_gamma_tau"/>
</dbReference>
<dbReference type="NCBIfam" id="NF004046">
    <property type="entry name" value="PRK05563.1"/>
    <property type="match status" value="1"/>
</dbReference>
<dbReference type="PANTHER" id="PTHR11669">
    <property type="entry name" value="REPLICATION FACTOR C / DNA POLYMERASE III GAMMA-TAU SUBUNIT"/>
    <property type="match status" value="1"/>
</dbReference>
<evidence type="ECO:0000256" key="7">
    <source>
        <dbReference type="ARBA" id="ARBA00022741"/>
    </source>
</evidence>
<dbReference type="InterPro" id="IPR008921">
    <property type="entry name" value="DNA_pol3_clamp-load_cplx_C"/>
</dbReference>
<dbReference type="NCBIfam" id="TIGR02397">
    <property type="entry name" value="dnaX_nterm"/>
    <property type="match status" value="1"/>
</dbReference>
<feature type="domain" description="AAA+ ATPase" evidence="12">
    <location>
        <begin position="37"/>
        <end position="179"/>
    </location>
</feature>
<dbReference type="SUPFAM" id="SSF52540">
    <property type="entry name" value="P-loop containing nucleoside triphosphate hydrolases"/>
    <property type="match status" value="1"/>
</dbReference>
<evidence type="ECO:0000256" key="4">
    <source>
        <dbReference type="ARBA" id="ARBA00022695"/>
    </source>
</evidence>
<dbReference type="GO" id="GO:0003887">
    <property type="term" value="F:DNA-directed DNA polymerase activity"/>
    <property type="evidence" value="ECO:0007669"/>
    <property type="project" value="UniProtKB-KW"/>
</dbReference>
<dbReference type="RefSeq" id="WP_055222454.1">
    <property type="nucleotide sequence ID" value="NZ_BLYL01000009.1"/>
</dbReference>
<dbReference type="AlphaFoldDB" id="A0AAI9K6W8"/>
<dbReference type="Gene3D" id="1.10.8.60">
    <property type="match status" value="1"/>
</dbReference>
<evidence type="ECO:0000256" key="5">
    <source>
        <dbReference type="ARBA" id="ARBA00022705"/>
    </source>
</evidence>
<evidence type="ECO:0000256" key="11">
    <source>
        <dbReference type="ARBA" id="ARBA00049244"/>
    </source>
</evidence>
<dbReference type="InterPro" id="IPR022754">
    <property type="entry name" value="DNA_pol_III_gamma-3"/>
</dbReference>
<dbReference type="InterPro" id="IPR012763">
    <property type="entry name" value="DNA_pol_III_sug/sutau_N"/>
</dbReference>
<comment type="catalytic activity">
    <reaction evidence="11">
        <text>DNA(n) + a 2'-deoxyribonucleoside 5'-triphosphate = DNA(n+1) + diphosphate</text>
        <dbReference type="Rhea" id="RHEA:22508"/>
        <dbReference type="Rhea" id="RHEA-COMP:17339"/>
        <dbReference type="Rhea" id="RHEA-COMP:17340"/>
        <dbReference type="ChEBI" id="CHEBI:33019"/>
        <dbReference type="ChEBI" id="CHEBI:61560"/>
        <dbReference type="ChEBI" id="CHEBI:173112"/>
        <dbReference type="EC" id="2.7.7.7"/>
    </reaction>
</comment>
<reference evidence="13" key="1">
    <citation type="submission" date="2020-06" db="EMBL/GenBank/DDBJ databases">
        <title>Characterization of fructooligosaccharide metabolism and fructooligosaccharide-degrading enzymes in human commensal butyrate producers.</title>
        <authorList>
            <person name="Tanno H."/>
            <person name="Fujii T."/>
            <person name="Hirano K."/>
            <person name="Maeno S."/>
            <person name="Tonozuka T."/>
            <person name="Sakamoto M."/>
            <person name="Ohkuma M."/>
            <person name="Tochio T."/>
            <person name="Endo A."/>
        </authorList>
    </citation>
    <scope>NUCLEOTIDE SEQUENCE</scope>
    <source>
        <strain evidence="13">JCM 31265</strain>
    </source>
</reference>
<dbReference type="Pfam" id="PF22608">
    <property type="entry name" value="DNAX_ATPase_lid"/>
    <property type="match status" value="1"/>
</dbReference>
<organism evidence="13 14">
    <name type="scientific">Coprococcus eutactus</name>
    <dbReference type="NCBI Taxonomy" id="33043"/>
    <lineage>
        <taxon>Bacteria</taxon>
        <taxon>Bacillati</taxon>
        <taxon>Bacillota</taxon>
        <taxon>Clostridia</taxon>
        <taxon>Lachnospirales</taxon>
        <taxon>Lachnospiraceae</taxon>
        <taxon>Coprococcus</taxon>
    </lineage>
</organism>
<dbReference type="Gene3D" id="1.20.272.10">
    <property type="match status" value="1"/>
</dbReference>
<dbReference type="EC" id="2.7.7.7" evidence="2"/>
<dbReference type="PRINTS" id="PR00300">
    <property type="entry name" value="CLPPROTEASEA"/>
</dbReference>
<dbReference type="InterPro" id="IPR050238">
    <property type="entry name" value="DNA_Rep/Repair_Clamp_Loader"/>
</dbReference>
<proteinExistence type="inferred from homology"/>
<dbReference type="GO" id="GO:0003677">
    <property type="term" value="F:DNA binding"/>
    <property type="evidence" value="ECO:0007669"/>
    <property type="project" value="InterPro"/>
</dbReference>
<dbReference type="CDD" id="cd18137">
    <property type="entry name" value="HLD_clamp_pol_III_gamma_tau"/>
    <property type="match status" value="1"/>
</dbReference>
<evidence type="ECO:0000256" key="3">
    <source>
        <dbReference type="ARBA" id="ARBA00022679"/>
    </source>
</evidence>
<comment type="similarity">
    <text evidence="1">Belongs to the DnaX/STICHEL family.</text>
</comment>
<dbReference type="Proteomes" id="UP000660047">
    <property type="component" value="Unassembled WGS sequence"/>
</dbReference>
<accession>A0AAI9K6W8</accession>
<keyword evidence="4" id="KW-0548">Nucleotidyltransferase</keyword>
<gene>
    <name evidence="13" type="primary">dnaX</name>
    <name evidence="13" type="ORF">COEU31_16770</name>
</gene>
<dbReference type="InterPro" id="IPR003593">
    <property type="entry name" value="AAA+_ATPase"/>
</dbReference>
<dbReference type="GO" id="GO:0005524">
    <property type="term" value="F:ATP binding"/>
    <property type="evidence" value="ECO:0007669"/>
    <property type="project" value="UniProtKB-KW"/>
</dbReference>
<keyword evidence="7" id="KW-0547">Nucleotide-binding</keyword>
<dbReference type="InterPro" id="IPR027417">
    <property type="entry name" value="P-loop_NTPase"/>
</dbReference>
<evidence type="ECO:0000313" key="14">
    <source>
        <dbReference type="Proteomes" id="UP000660047"/>
    </source>
</evidence>
<dbReference type="InterPro" id="IPR001270">
    <property type="entry name" value="ClpA/B"/>
</dbReference>
<dbReference type="SUPFAM" id="SSF48019">
    <property type="entry name" value="post-AAA+ oligomerization domain-like"/>
    <property type="match status" value="1"/>
</dbReference>
<dbReference type="PANTHER" id="PTHR11669:SF0">
    <property type="entry name" value="PROTEIN STICHEL-LIKE 2"/>
    <property type="match status" value="1"/>
</dbReference>
<evidence type="ECO:0000256" key="10">
    <source>
        <dbReference type="ARBA" id="ARBA00022932"/>
    </source>
</evidence>
<dbReference type="Pfam" id="PF12169">
    <property type="entry name" value="DNA_pol3_gamma3"/>
    <property type="match status" value="1"/>
</dbReference>
<dbReference type="Pfam" id="PF13177">
    <property type="entry name" value="DNA_pol3_delta2"/>
    <property type="match status" value="1"/>
</dbReference>
<evidence type="ECO:0000259" key="12">
    <source>
        <dbReference type="SMART" id="SM00382"/>
    </source>
</evidence>
<evidence type="ECO:0000256" key="9">
    <source>
        <dbReference type="ARBA" id="ARBA00022840"/>
    </source>
</evidence>
<dbReference type="GO" id="GO:0006261">
    <property type="term" value="P:DNA-templated DNA replication"/>
    <property type="evidence" value="ECO:0007669"/>
    <property type="project" value="TreeGrafter"/>
</dbReference>
<keyword evidence="6" id="KW-0479">Metal-binding</keyword>
<comment type="caution">
    <text evidence="13">The sequence shown here is derived from an EMBL/GenBank/DDBJ whole genome shotgun (WGS) entry which is preliminary data.</text>
</comment>
<dbReference type="CDD" id="cd00009">
    <property type="entry name" value="AAA"/>
    <property type="match status" value="1"/>
</dbReference>
<dbReference type="GO" id="GO:0009360">
    <property type="term" value="C:DNA polymerase III complex"/>
    <property type="evidence" value="ECO:0007669"/>
    <property type="project" value="InterPro"/>
</dbReference>
<keyword evidence="10" id="KW-0239">DNA-directed DNA polymerase</keyword>
<keyword evidence="8" id="KW-0862">Zinc</keyword>
<keyword evidence="5" id="KW-0235">DNA replication</keyword>
<name>A0AAI9K6W8_9FIRM</name>
<evidence type="ECO:0000256" key="1">
    <source>
        <dbReference type="ARBA" id="ARBA00006360"/>
    </source>
</evidence>
<protein>
    <recommendedName>
        <fullName evidence="2">DNA-directed DNA polymerase</fullName>
        <ecNumber evidence="2">2.7.7.7</ecNumber>
    </recommendedName>
</protein>